<name>A0A9X2TIT4_9BACT</name>
<evidence type="ECO:0000313" key="1">
    <source>
        <dbReference type="EMBL" id="MCS3711566.1"/>
    </source>
</evidence>
<organism evidence="1 2">
    <name type="scientific">Salinibacter ruber</name>
    <dbReference type="NCBI Taxonomy" id="146919"/>
    <lineage>
        <taxon>Bacteria</taxon>
        <taxon>Pseudomonadati</taxon>
        <taxon>Rhodothermota</taxon>
        <taxon>Rhodothermia</taxon>
        <taxon>Rhodothermales</taxon>
        <taxon>Salinibacteraceae</taxon>
        <taxon>Salinibacter</taxon>
    </lineage>
</organism>
<dbReference type="Proteomes" id="UP001155057">
    <property type="component" value="Unassembled WGS sequence"/>
</dbReference>
<accession>A0A9X2TIT4</accession>
<protein>
    <submittedName>
        <fullName evidence="1">Uncharacterized protein</fullName>
    </submittedName>
</protein>
<gene>
    <name evidence="1" type="ORF">GGP61_003199</name>
</gene>
<reference evidence="1" key="1">
    <citation type="submission" date="2022-08" db="EMBL/GenBank/DDBJ databases">
        <title>Genomic Encyclopedia of Type Strains, Phase V (KMG-V): Genome sequencing to study the core and pangenomes of soil and plant-associated prokaryotes.</title>
        <authorList>
            <person name="Whitman W."/>
        </authorList>
    </citation>
    <scope>NUCLEOTIDE SEQUENCE</scope>
    <source>
        <strain evidence="1">SP3049</strain>
    </source>
</reference>
<proteinExistence type="predicted"/>
<dbReference type="EMBL" id="JANUAE010000015">
    <property type="protein sequence ID" value="MCS3711566.1"/>
    <property type="molecule type" value="Genomic_DNA"/>
</dbReference>
<comment type="caution">
    <text evidence="1">The sequence shown here is derived from an EMBL/GenBank/DDBJ whole genome shotgun (WGS) entry which is preliminary data.</text>
</comment>
<evidence type="ECO:0000313" key="2">
    <source>
        <dbReference type="Proteomes" id="UP001155057"/>
    </source>
</evidence>
<dbReference type="RefSeq" id="WP_259124397.1">
    <property type="nucleotide sequence ID" value="NZ_JANUAE010000015.1"/>
</dbReference>
<dbReference type="AlphaFoldDB" id="A0A9X2TIT4"/>
<sequence>MNHRGANHTFEITTATKAFRASDPDTLARLTEILDSYGRSYEARPAFS</sequence>